<evidence type="ECO:0000256" key="11">
    <source>
        <dbReference type="ARBA" id="ARBA00023056"/>
    </source>
</evidence>
<evidence type="ECO:0000256" key="8">
    <source>
        <dbReference type="ARBA" id="ARBA00022741"/>
    </source>
</evidence>
<evidence type="ECO:0000256" key="12">
    <source>
        <dbReference type="ARBA" id="ARBA00023277"/>
    </source>
</evidence>
<comment type="subunit">
    <text evidence="3">Monomer.</text>
</comment>
<dbReference type="GO" id="GO:0005524">
    <property type="term" value="F:ATP binding"/>
    <property type="evidence" value="ECO:0007669"/>
    <property type="project" value="UniProtKB-KW"/>
</dbReference>
<evidence type="ECO:0000256" key="2">
    <source>
        <dbReference type="ARBA" id="ARBA00006219"/>
    </source>
</evidence>
<comment type="caution">
    <text evidence="16">The sequence shown here is derived from an EMBL/GenBank/DDBJ whole genome shotgun (WGS) entry which is preliminary data.</text>
</comment>
<dbReference type="AlphaFoldDB" id="A0A510UUZ6"/>
<keyword evidence="9" id="KW-0418">Kinase</keyword>
<name>A0A510UUZ6_9CELL</name>
<dbReference type="InterPro" id="IPR011009">
    <property type="entry name" value="Kinase-like_dom_sf"/>
</dbReference>
<proteinExistence type="inferred from homology"/>
<evidence type="ECO:0000256" key="5">
    <source>
        <dbReference type="ARBA" id="ARBA00013882"/>
    </source>
</evidence>
<protein>
    <recommendedName>
        <fullName evidence="5">Maltokinase</fullName>
        <ecNumber evidence="4">2.7.1.175</ecNumber>
    </recommendedName>
    <alternativeName>
        <fullName evidence="13">Maltose-1-phosphate synthase</fullName>
    </alternativeName>
</protein>
<keyword evidence="8" id="KW-0547">Nucleotide-binding</keyword>
<gene>
    <name evidence="16" type="ORF">CPE01_03680</name>
</gene>
<dbReference type="GO" id="GO:0005978">
    <property type="term" value="P:glycogen biosynthetic process"/>
    <property type="evidence" value="ECO:0007669"/>
    <property type="project" value="UniProtKB-UniPathway"/>
</dbReference>
<evidence type="ECO:0000313" key="16">
    <source>
        <dbReference type="EMBL" id="GEK16635.1"/>
    </source>
</evidence>
<evidence type="ECO:0000256" key="3">
    <source>
        <dbReference type="ARBA" id="ARBA00011245"/>
    </source>
</evidence>
<reference evidence="16 17" key="1">
    <citation type="submission" date="2019-07" db="EMBL/GenBank/DDBJ databases">
        <title>Whole genome shotgun sequence of Cellulomonas persica NBRC 101101.</title>
        <authorList>
            <person name="Hosoyama A."/>
            <person name="Uohara A."/>
            <person name="Ohji S."/>
            <person name="Ichikawa N."/>
        </authorList>
    </citation>
    <scope>NUCLEOTIDE SEQUENCE [LARGE SCALE GENOMIC DNA]</scope>
    <source>
        <strain evidence="16 17">NBRC 101101</strain>
    </source>
</reference>
<dbReference type="EMBL" id="BJUA01000001">
    <property type="protein sequence ID" value="GEK16635.1"/>
    <property type="molecule type" value="Genomic_DNA"/>
</dbReference>
<evidence type="ECO:0000256" key="14">
    <source>
        <dbReference type="ARBA" id="ARBA00049067"/>
    </source>
</evidence>
<dbReference type="InterPro" id="IPR040999">
    <property type="entry name" value="Mak_N_cap"/>
</dbReference>
<comment type="pathway">
    <text evidence="1">Glycan biosynthesis; glycogen biosynthesis.</text>
</comment>
<keyword evidence="7" id="KW-0808">Transferase</keyword>
<dbReference type="SUPFAM" id="SSF56112">
    <property type="entry name" value="Protein kinase-like (PK-like)"/>
    <property type="match status" value="1"/>
</dbReference>
<evidence type="ECO:0000256" key="9">
    <source>
        <dbReference type="ARBA" id="ARBA00022777"/>
    </source>
</evidence>
<evidence type="ECO:0000256" key="4">
    <source>
        <dbReference type="ARBA" id="ARBA00011962"/>
    </source>
</evidence>
<feature type="domain" description="Maltokinase N-terminal cap" evidence="15">
    <location>
        <begin position="24"/>
        <end position="82"/>
    </location>
</feature>
<comment type="catalytic activity">
    <reaction evidence="14">
        <text>D-maltose + ATP = alpha-maltose 1-phosphate + ADP + H(+)</text>
        <dbReference type="Rhea" id="RHEA:31915"/>
        <dbReference type="ChEBI" id="CHEBI:15378"/>
        <dbReference type="ChEBI" id="CHEBI:17306"/>
        <dbReference type="ChEBI" id="CHEBI:30616"/>
        <dbReference type="ChEBI" id="CHEBI:63576"/>
        <dbReference type="ChEBI" id="CHEBI:456216"/>
        <dbReference type="EC" id="2.7.1.175"/>
    </reaction>
</comment>
<dbReference type="Gene3D" id="3.90.1200.10">
    <property type="match status" value="1"/>
</dbReference>
<accession>A0A510UUZ6</accession>
<keyword evidence="6" id="KW-0321">Glycogen metabolism</keyword>
<dbReference type="EC" id="2.7.1.175" evidence="4"/>
<evidence type="ECO:0000259" key="15">
    <source>
        <dbReference type="Pfam" id="PF18085"/>
    </source>
</evidence>
<keyword evidence="17" id="KW-1185">Reference proteome</keyword>
<keyword evidence="12" id="KW-0119">Carbohydrate metabolism</keyword>
<dbReference type="UniPathway" id="UPA00164"/>
<dbReference type="GO" id="GO:0016301">
    <property type="term" value="F:kinase activity"/>
    <property type="evidence" value="ECO:0007669"/>
    <property type="project" value="UniProtKB-KW"/>
</dbReference>
<evidence type="ECO:0000256" key="1">
    <source>
        <dbReference type="ARBA" id="ARBA00004964"/>
    </source>
</evidence>
<dbReference type="Proteomes" id="UP000321386">
    <property type="component" value="Unassembled WGS sequence"/>
</dbReference>
<sequence>MTVLIARAPDASDQRLLAAVAADLPARRWFPAKGSDADLTVHAVLPLADPLGAADVRVLLVAVRGPQGSTLLQLPLVVVGPEAGGTPVDDGRTVLDGAAHPAFLRAWFDHAEGPLGPPAPVDLSHVAPITSEQSNSSVVLGAPQPTGGAPGRAILKVLRALQPGENPDVDVPRRLVDEGYTGVPAPLAWMRATWPDLAEPHSPVTGYLGVATEFVAGARDGFELACERAAARTPFDDEAYRLGAVTARMHAALLRAFPTVADDDGPDRLARALLERFAWARDAVAGLERYRPAVERTAQEVRALPSTPSRQRVHGDLHLGQVLHVDDDWLVLDFEGEPLAPLEARTRPDLAVRDVAGLLRSLDYAAAVGGLTGDEAQRWTADARAALLAGYRQHATPAAGASRDADGTPTDALLTRALELDKTLYEAVYEARNRPAWLPIPLAGLDRLTAED</sequence>
<evidence type="ECO:0000313" key="17">
    <source>
        <dbReference type="Proteomes" id="UP000321386"/>
    </source>
</evidence>
<evidence type="ECO:0000256" key="7">
    <source>
        <dbReference type="ARBA" id="ARBA00022679"/>
    </source>
</evidence>
<keyword evidence="10" id="KW-0067">ATP-binding</keyword>
<dbReference type="Pfam" id="PF18085">
    <property type="entry name" value="Mak_N_cap"/>
    <property type="match status" value="1"/>
</dbReference>
<evidence type="ECO:0000256" key="6">
    <source>
        <dbReference type="ARBA" id="ARBA00022600"/>
    </source>
</evidence>
<evidence type="ECO:0000256" key="10">
    <source>
        <dbReference type="ARBA" id="ARBA00022840"/>
    </source>
</evidence>
<dbReference type="RefSeq" id="WP_246783662.1">
    <property type="nucleotide sequence ID" value="NZ_BJUA01000001.1"/>
</dbReference>
<keyword evidence="11" id="KW-0320">Glycogen biosynthesis</keyword>
<comment type="similarity">
    <text evidence="2">Belongs to the aminoglycoside phosphotransferase family.</text>
</comment>
<evidence type="ECO:0000256" key="13">
    <source>
        <dbReference type="ARBA" id="ARBA00031251"/>
    </source>
</evidence>
<organism evidence="16 17">
    <name type="scientific">Cellulomonas persica</name>
    <dbReference type="NCBI Taxonomy" id="76861"/>
    <lineage>
        <taxon>Bacteria</taxon>
        <taxon>Bacillati</taxon>
        <taxon>Actinomycetota</taxon>
        <taxon>Actinomycetes</taxon>
        <taxon>Micrococcales</taxon>
        <taxon>Cellulomonadaceae</taxon>
        <taxon>Cellulomonas</taxon>
    </lineage>
</organism>